<dbReference type="OrthoDB" id="9804736at2"/>
<dbReference type="Pfam" id="PF00296">
    <property type="entry name" value="Bac_luciferase"/>
    <property type="match status" value="1"/>
</dbReference>
<dbReference type="GO" id="GO:0016705">
    <property type="term" value="F:oxidoreductase activity, acting on paired donors, with incorporation or reduction of molecular oxygen"/>
    <property type="evidence" value="ECO:0007669"/>
    <property type="project" value="InterPro"/>
</dbReference>
<dbReference type="PANTHER" id="PTHR30137">
    <property type="entry name" value="LUCIFERASE-LIKE MONOOXYGENASE"/>
    <property type="match status" value="1"/>
</dbReference>
<dbReference type="STRING" id="1293439.WH87_13645"/>
<dbReference type="GO" id="GO:0005829">
    <property type="term" value="C:cytosol"/>
    <property type="evidence" value="ECO:0007669"/>
    <property type="project" value="TreeGrafter"/>
</dbReference>
<evidence type="ECO:0000313" key="2">
    <source>
        <dbReference type="EMBL" id="KKC36675.1"/>
    </source>
</evidence>
<dbReference type="AlphaFoldDB" id="A0A0F5Q6X4"/>
<dbReference type="SUPFAM" id="SSF51679">
    <property type="entry name" value="Bacterial luciferase-like"/>
    <property type="match status" value="1"/>
</dbReference>
<dbReference type="InterPro" id="IPR050766">
    <property type="entry name" value="Bact_Lucif_Oxidored"/>
</dbReference>
<sequence>MSQAVSIKHLGFLVPGNFANTDPAPGIEATLQLISFGEKLGFDSAWVRQRHLEPGIGTAAVFLSAASQRTSTIQLGSAVIQIGYESPFRLAEDLSMVDVLSRGRLNVGLSAGVPPHATLIGHLVHDGDWQNHDLGHARIERFAANLRGDYLGDDDTTINTPFGPQRPRLQPHAKGLADRLWYGGGSLKSARWAGEHGFNFLTGNVISGENTDDFHTAQVNLIKAYREASDGWPGRVAVGRVIVPLDSAPPARIARYQAFGAGRFERTLKPQGERRTLFPRDLVGTADQIVEWLLNDPVLPLVDELRLELPYEFTLPEYEQILTDTIERIAPALGWSPSHQGTQALAATA</sequence>
<dbReference type="Proteomes" id="UP000033411">
    <property type="component" value="Unassembled WGS sequence"/>
</dbReference>
<keyword evidence="3" id="KW-1185">Reference proteome</keyword>
<accession>A0A0F5Q6X4</accession>
<dbReference type="RefSeq" id="WP_046138727.1">
    <property type="nucleotide sequence ID" value="NZ_LANJ01000020.1"/>
</dbReference>
<dbReference type="PANTHER" id="PTHR30137:SF15">
    <property type="entry name" value="BLL6902 PROTEIN"/>
    <property type="match status" value="1"/>
</dbReference>
<evidence type="ECO:0000313" key="3">
    <source>
        <dbReference type="Proteomes" id="UP000033411"/>
    </source>
</evidence>
<proteinExistence type="predicted"/>
<protein>
    <submittedName>
        <fullName evidence="2">Oxidoreductase</fullName>
    </submittedName>
</protein>
<gene>
    <name evidence="2" type="ORF">WH87_13645</name>
</gene>
<dbReference type="InterPro" id="IPR036661">
    <property type="entry name" value="Luciferase-like_sf"/>
</dbReference>
<reference evidence="2 3" key="1">
    <citation type="submission" date="2015-03" db="EMBL/GenBank/DDBJ databases">
        <authorList>
            <person name="Lepp D."/>
            <person name="Hassan Y.I."/>
            <person name="Li X.-Z."/>
            <person name="Zhou T."/>
        </authorList>
    </citation>
    <scope>NUCLEOTIDE SEQUENCE [LARGE SCALE GENOMIC DNA]</scope>
    <source>
        <strain evidence="2 3">E84</strain>
    </source>
</reference>
<feature type="domain" description="Luciferase-like" evidence="1">
    <location>
        <begin position="13"/>
        <end position="205"/>
    </location>
</feature>
<organism evidence="2 3">
    <name type="scientific">Devosia epidermidihirudinis</name>
    <dbReference type="NCBI Taxonomy" id="1293439"/>
    <lineage>
        <taxon>Bacteria</taxon>
        <taxon>Pseudomonadati</taxon>
        <taxon>Pseudomonadota</taxon>
        <taxon>Alphaproteobacteria</taxon>
        <taxon>Hyphomicrobiales</taxon>
        <taxon>Devosiaceae</taxon>
        <taxon>Devosia</taxon>
    </lineage>
</organism>
<dbReference type="PATRIC" id="fig|1293439.3.peg.2462"/>
<comment type="caution">
    <text evidence="2">The sequence shown here is derived from an EMBL/GenBank/DDBJ whole genome shotgun (WGS) entry which is preliminary data.</text>
</comment>
<evidence type="ECO:0000259" key="1">
    <source>
        <dbReference type="Pfam" id="PF00296"/>
    </source>
</evidence>
<dbReference type="Gene3D" id="3.20.20.30">
    <property type="entry name" value="Luciferase-like domain"/>
    <property type="match status" value="1"/>
</dbReference>
<dbReference type="InterPro" id="IPR011251">
    <property type="entry name" value="Luciferase-like_dom"/>
</dbReference>
<name>A0A0F5Q6X4_9HYPH</name>
<dbReference type="EMBL" id="LANJ01000020">
    <property type="protein sequence ID" value="KKC36675.1"/>
    <property type="molecule type" value="Genomic_DNA"/>
</dbReference>